<evidence type="ECO:0000313" key="3">
    <source>
        <dbReference type="Proteomes" id="UP000001745"/>
    </source>
</evidence>
<dbReference type="GeneID" id="8099073"/>
<reference evidence="3" key="1">
    <citation type="journal article" date="2015" name="Genome Announc.">
        <title>Genome sequence of the AIDS-associated pathogen Penicillium marneffei (ATCC18224) and its near taxonomic relative Talaromyces stipitatus (ATCC10500).</title>
        <authorList>
            <person name="Nierman W.C."/>
            <person name="Fedorova-Abrams N.D."/>
            <person name="Andrianopoulos A."/>
        </authorList>
    </citation>
    <scope>NUCLEOTIDE SEQUENCE [LARGE SCALE GENOMIC DNA]</scope>
    <source>
        <strain evidence="3">ATCC 10500 / CBS 375.48 / QM 6759 / NRRL 1006</strain>
    </source>
</reference>
<name>B8MCN6_TALSN</name>
<proteinExistence type="predicted"/>
<dbReference type="RefSeq" id="XP_002482930.1">
    <property type="nucleotide sequence ID" value="XM_002482885.1"/>
</dbReference>
<organism evidence="2 3">
    <name type="scientific">Talaromyces stipitatus (strain ATCC 10500 / CBS 375.48 / QM 6759 / NRRL 1006)</name>
    <name type="common">Penicillium stipitatum</name>
    <dbReference type="NCBI Taxonomy" id="441959"/>
    <lineage>
        <taxon>Eukaryota</taxon>
        <taxon>Fungi</taxon>
        <taxon>Dikarya</taxon>
        <taxon>Ascomycota</taxon>
        <taxon>Pezizomycotina</taxon>
        <taxon>Eurotiomycetes</taxon>
        <taxon>Eurotiomycetidae</taxon>
        <taxon>Eurotiales</taxon>
        <taxon>Trichocomaceae</taxon>
        <taxon>Talaromyces</taxon>
        <taxon>Talaromyces sect. Talaromyces</taxon>
    </lineage>
</organism>
<dbReference type="InParanoid" id="B8MCN6"/>
<dbReference type="OMA" id="WTNEYAI"/>
<dbReference type="STRING" id="441959.B8MCN6"/>
<keyword evidence="3" id="KW-1185">Reference proteome</keyword>
<dbReference type="SUPFAM" id="SSF54427">
    <property type="entry name" value="NTF2-like"/>
    <property type="match status" value="1"/>
</dbReference>
<dbReference type="VEuPathDB" id="FungiDB:TSTA_126460"/>
<dbReference type="Proteomes" id="UP000001745">
    <property type="component" value="Unassembled WGS sequence"/>
</dbReference>
<dbReference type="PhylomeDB" id="B8MCN6"/>
<dbReference type="PANTHER" id="PTHR39598:SF1">
    <property type="entry name" value="AUSTINOID BIOSYNTHESIS CLUSTERS PROTEIN F-RELATED"/>
    <property type="match status" value="1"/>
</dbReference>
<protein>
    <recommendedName>
        <fullName evidence="4">SnoaL-like domain-containing protein</fullName>
    </recommendedName>
</protein>
<dbReference type="PANTHER" id="PTHR39598">
    <property type="entry name" value="AUSTINOL SYNTHESIS PROTEIN F-RELATED"/>
    <property type="match status" value="1"/>
</dbReference>
<dbReference type="Gene3D" id="3.10.450.50">
    <property type="match status" value="1"/>
</dbReference>
<dbReference type="EMBL" id="EQ962655">
    <property type="protein sequence ID" value="EED18938.1"/>
    <property type="molecule type" value="Genomic_DNA"/>
</dbReference>
<dbReference type="eggNOG" id="ENOG502R6TN">
    <property type="taxonomic scope" value="Eukaryota"/>
</dbReference>
<dbReference type="OrthoDB" id="3758478at2759"/>
<dbReference type="InterPro" id="IPR032710">
    <property type="entry name" value="NTF2-like_dom_sf"/>
</dbReference>
<comment type="pathway">
    <text evidence="1">Secondary metabolite biosynthesis.</text>
</comment>
<gene>
    <name evidence="2" type="ORF">TSTA_126460</name>
</gene>
<sequence length="148" mass="17078">MPASIDVQKETISKFLAAWESGKAQDTIDLWADDFEQRLLPLSLQQPVRTRAHAQFIYPKLVENLKNWKLNIKNIVHDAANGTAAVYATSSADTPVPEEKWTNEYAIFVWLTEDGMKVKRLEEMVDSAFYQHFFPKFQNYLVEQGLLQ</sequence>
<evidence type="ECO:0008006" key="4">
    <source>
        <dbReference type="Google" id="ProtNLM"/>
    </source>
</evidence>
<accession>B8MCN6</accession>
<dbReference type="HOGENOM" id="CLU_108113_0_0_1"/>
<evidence type="ECO:0000256" key="1">
    <source>
        <dbReference type="ARBA" id="ARBA00005179"/>
    </source>
</evidence>
<evidence type="ECO:0000313" key="2">
    <source>
        <dbReference type="EMBL" id="EED18938.1"/>
    </source>
</evidence>
<dbReference type="AlphaFoldDB" id="B8MCN6"/>
<dbReference type="InterPro" id="IPR050977">
    <property type="entry name" value="Fungal_Meroterpenoid_Isomerase"/>
</dbReference>